<accession>A0A329MNC3</accession>
<evidence type="ECO:0000256" key="5">
    <source>
        <dbReference type="ARBA" id="ARBA00023163"/>
    </source>
</evidence>
<proteinExistence type="inferred from homology"/>
<evidence type="ECO:0000313" key="7">
    <source>
        <dbReference type="EMBL" id="RAV20796.1"/>
    </source>
</evidence>
<dbReference type="Pfam" id="PF08281">
    <property type="entry name" value="Sigma70_r4_2"/>
    <property type="match status" value="1"/>
</dbReference>
<dbReference type="PROSITE" id="PS00622">
    <property type="entry name" value="HTH_LUXR_1"/>
    <property type="match status" value="1"/>
</dbReference>
<keyword evidence="8" id="KW-1185">Reference proteome</keyword>
<dbReference type="AlphaFoldDB" id="A0A329MNC3"/>
<dbReference type="SUPFAM" id="SSF88946">
    <property type="entry name" value="Sigma2 domain of RNA polymerase sigma factors"/>
    <property type="match status" value="1"/>
</dbReference>
<keyword evidence="3" id="KW-0731">Sigma factor</keyword>
<feature type="domain" description="HTH luxR-type" evidence="6">
    <location>
        <begin position="182"/>
        <end position="209"/>
    </location>
</feature>
<protein>
    <recommendedName>
        <fullName evidence="6">HTH luxR-type domain-containing protein</fullName>
    </recommendedName>
</protein>
<dbReference type="SUPFAM" id="SSF88659">
    <property type="entry name" value="Sigma3 and sigma4 domains of RNA polymerase sigma factors"/>
    <property type="match status" value="1"/>
</dbReference>
<dbReference type="NCBIfam" id="TIGR02937">
    <property type="entry name" value="sigma70-ECF"/>
    <property type="match status" value="1"/>
</dbReference>
<dbReference type="InterPro" id="IPR039425">
    <property type="entry name" value="RNA_pol_sigma-70-like"/>
</dbReference>
<evidence type="ECO:0000256" key="3">
    <source>
        <dbReference type="ARBA" id="ARBA00023082"/>
    </source>
</evidence>
<dbReference type="EMBL" id="QMFB01000007">
    <property type="protein sequence ID" value="RAV20796.1"/>
    <property type="molecule type" value="Genomic_DNA"/>
</dbReference>
<keyword evidence="4" id="KW-0238">DNA-binding</keyword>
<keyword evidence="2" id="KW-0805">Transcription regulation</keyword>
<keyword evidence="5" id="KW-0804">Transcription</keyword>
<evidence type="ECO:0000256" key="2">
    <source>
        <dbReference type="ARBA" id="ARBA00023015"/>
    </source>
</evidence>
<dbReference type="InterPro" id="IPR013324">
    <property type="entry name" value="RNA_pol_sigma_r3/r4-like"/>
</dbReference>
<dbReference type="Proteomes" id="UP000250369">
    <property type="component" value="Unassembled WGS sequence"/>
</dbReference>
<dbReference type="GO" id="GO:0006352">
    <property type="term" value="P:DNA-templated transcription initiation"/>
    <property type="evidence" value="ECO:0007669"/>
    <property type="project" value="InterPro"/>
</dbReference>
<dbReference type="Gene3D" id="1.10.1740.10">
    <property type="match status" value="1"/>
</dbReference>
<name>A0A329MNC3_9BACL</name>
<organism evidence="7 8">
    <name type="scientific">Paenibacillus contaminans</name>
    <dbReference type="NCBI Taxonomy" id="450362"/>
    <lineage>
        <taxon>Bacteria</taxon>
        <taxon>Bacillati</taxon>
        <taxon>Bacillota</taxon>
        <taxon>Bacilli</taxon>
        <taxon>Bacillales</taxon>
        <taxon>Paenibacillaceae</taxon>
        <taxon>Paenibacillus</taxon>
    </lineage>
</organism>
<dbReference type="GO" id="GO:0003677">
    <property type="term" value="F:DNA binding"/>
    <property type="evidence" value="ECO:0007669"/>
    <property type="project" value="UniProtKB-KW"/>
</dbReference>
<dbReference type="InterPro" id="IPR013325">
    <property type="entry name" value="RNA_pol_sigma_r2"/>
</dbReference>
<sequence length="335" mass="39467">MLRHNKYKGKIAQFIEMFTWSCTFWVHSFVYIEKGWIRMEQSLDREEVRLASKGDTAAFASLVRKYKNAVIASSFHLVGDFYQAQDIAQEAFVRAWHHLNDLKEGDKFGNWLYSITRRLSIDWLRKNKKLKMMSLEEISSYKDTMTVEDRIIALENQSEVWRAVNELEEPYRIATLMYYISGFTSNEISRFLGVSKNTIESRIRRARTKMKRELIQIVETTLNEHKVGQEFEQEVIHRVSEVACINLPVSNIEVSTKWYVDHLGSSILREPQRFSDGNANSLIRLGKTGPFLFLVKLKLRRERKQTKQLLIILNYICIKYGFCEYVYGVERQCAR</sequence>
<evidence type="ECO:0000256" key="1">
    <source>
        <dbReference type="ARBA" id="ARBA00010641"/>
    </source>
</evidence>
<dbReference type="InterPro" id="IPR007627">
    <property type="entry name" value="RNA_pol_sigma70_r2"/>
</dbReference>
<dbReference type="InterPro" id="IPR014284">
    <property type="entry name" value="RNA_pol_sigma-70_dom"/>
</dbReference>
<dbReference type="CDD" id="cd06171">
    <property type="entry name" value="Sigma70_r4"/>
    <property type="match status" value="1"/>
</dbReference>
<reference evidence="7 8" key="1">
    <citation type="journal article" date="2009" name="Int. J. Syst. Evol. Microbiol.">
        <title>Paenibacillus contaminans sp. nov., isolated from a contaminated laboratory plate.</title>
        <authorList>
            <person name="Chou J.H."/>
            <person name="Lee J.H."/>
            <person name="Lin M.C."/>
            <person name="Chang P.S."/>
            <person name="Arun A.B."/>
            <person name="Young C.C."/>
            <person name="Chen W.M."/>
        </authorList>
    </citation>
    <scope>NUCLEOTIDE SEQUENCE [LARGE SCALE GENOMIC DNA]</scope>
    <source>
        <strain evidence="7 8">CKOBP-6</strain>
    </source>
</reference>
<evidence type="ECO:0000313" key="8">
    <source>
        <dbReference type="Proteomes" id="UP000250369"/>
    </source>
</evidence>
<comment type="caution">
    <text evidence="7">The sequence shown here is derived from an EMBL/GenBank/DDBJ whole genome shotgun (WGS) entry which is preliminary data.</text>
</comment>
<dbReference type="InterPro" id="IPR000792">
    <property type="entry name" value="Tscrpt_reg_LuxR_C"/>
</dbReference>
<dbReference type="InterPro" id="IPR013249">
    <property type="entry name" value="RNA_pol_sigma70_r4_t2"/>
</dbReference>
<dbReference type="PANTHER" id="PTHR43133">
    <property type="entry name" value="RNA POLYMERASE ECF-TYPE SIGMA FACTO"/>
    <property type="match status" value="1"/>
</dbReference>
<evidence type="ECO:0000259" key="6">
    <source>
        <dbReference type="PROSITE" id="PS00622"/>
    </source>
</evidence>
<evidence type="ECO:0000256" key="4">
    <source>
        <dbReference type="ARBA" id="ARBA00023125"/>
    </source>
</evidence>
<dbReference type="Gene3D" id="1.10.10.10">
    <property type="entry name" value="Winged helix-like DNA-binding domain superfamily/Winged helix DNA-binding domain"/>
    <property type="match status" value="1"/>
</dbReference>
<dbReference type="InterPro" id="IPR036388">
    <property type="entry name" value="WH-like_DNA-bd_sf"/>
</dbReference>
<dbReference type="GO" id="GO:0016987">
    <property type="term" value="F:sigma factor activity"/>
    <property type="evidence" value="ECO:0007669"/>
    <property type="project" value="UniProtKB-KW"/>
</dbReference>
<dbReference type="PANTHER" id="PTHR43133:SF8">
    <property type="entry name" value="RNA POLYMERASE SIGMA FACTOR HI_1459-RELATED"/>
    <property type="match status" value="1"/>
</dbReference>
<gene>
    <name evidence="7" type="ORF">DQG23_14970</name>
</gene>
<dbReference type="Pfam" id="PF04542">
    <property type="entry name" value="Sigma70_r2"/>
    <property type="match status" value="1"/>
</dbReference>
<comment type="similarity">
    <text evidence="1">Belongs to the sigma-70 factor family. ECF subfamily.</text>
</comment>